<accession>A0ABW4XLH7</accession>
<protein>
    <recommendedName>
        <fullName evidence="3">DUF5011 domain-containing protein</fullName>
    </recommendedName>
</protein>
<evidence type="ECO:0000313" key="1">
    <source>
        <dbReference type="EMBL" id="MFD2096426.1"/>
    </source>
</evidence>
<sequence length="1305" mass="139274">MQTTLLSKFFHTPGFCFLSGGLGVLAELSRYGKALLLSLLLLGLAGCDDDTPPTLVVAPLPSTTDLAVITVKGSVFDTGSSRDGLRLQISVNDSSPVSVPIRASLFRHDVALLAGDNTILVEAFDGDGNRSAVDIAIYRNSLPELLSLSPATGTLTEDANVTLSGEFKSAWPHPETVLTVNGEPLVNGDHIDYQPNAVSTFSTEQALAVGLNGFAINLSNPDGEVTQTLQIIRQLPDSHHEVSFTLDQVDGQIFESEYASLSGSVAADIDDLSQVEVQFASEQSETVFRATPQANGRFSTSVALALGDNQITVVAKHPEGIVATQQLTIKRVSQGIFVSVSPTGEQELEQSPVTIEGQIQSDWPVADTLFTINGQSYPLTDGGDYYYFEVSEQHLAIGANHFTLTVTTPDGARSRLLTLVYKPTADTTDPELQLYTTATTTTSGSVVLRGQVIDPGAVSSGIASVSVKNTAYPDADFVASQDGDQFNVEVPLAFGGNTLTITALDNSGNSSAIEHTIQRKVSASFRAISPADGALVTTDTITVTGEVVADDGGSIDSVLVNEVRVSPQSTAVAGVFTFTAPGIPLAIGSNQIRLSATGENVVTVEEQLTIEYRPANNTDIPAPELTITAPLDGSMLSEQSFYVTGRVVSYGGAVTISVNGQQIPTTDIISYWLDQELNAKFSTRITFADGAESFEVNVSVVDSLGKQTDASVVVYRDSQIPVIALDDYQPAPSVNLVTATSVNLTGIVTDDNISSVMIDEQAASLSPTADPKQYRFNSLIDIPMGTEKSIVIAAYDMAGNRVAQEYLFKSSVTVGLSAMLPPDNAEFLTTGDPVTVQVAAQTDLLPDDARVIAWGDNADATILARAETVASGEVSLPATAGEYQINYSVIDTSDRILAQTSRTVRLIDDAQVELSLLRHEPANLSINNEPNQPIELYFNKPIDQTKLVVEIRETLHGETYINQDAPGTNFPNAKGYRLKTVFRDRELLNQSVDLLPGSQTVAIYPERAFGYGASIEVEAIYDGQELGRYRFDTRVLPTFIRGGVSDFFGQALAGATVEIPELGRVTETNADGVYGFGFQEPAGVEIPGGTYTMIVNGKLTLAGMGNERLPVTVEGHKDNELPMVRLPSLNPAISFVPLASGDENVELAAGEVTLDLSNATIIYPDGYQQGRVHVQFAPLSQLAGKLSESYPPPWAYAIQPKGIVVEGSPSVSIKMPKLRGGYDYLPDGDAYMLIMALDPSANVLKPVGVGQLDAERNLHSRTGLNMRTLDYISVTWVPMAQQALAEQVVNGERSLVELMAAISNP</sequence>
<dbReference type="Proteomes" id="UP001597380">
    <property type="component" value="Unassembled WGS sequence"/>
</dbReference>
<dbReference type="RefSeq" id="WP_345339190.1">
    <property type="nucleotide sequence ID" value="NZ_BAABLI010000008.1"/>
</dbReference>
<proteinExistence type="predicted"/>
<evidence type="ECO:0008006" key="3">
    <source>
        <dbReference type="Google" id="ProtNLM"/>
    </source>
</evidence>
<reference evidence="2" key="1">
    <citation type="journal article" date="2019" name="Int. J. Syst. Evol. Microbiol.">
        <title>The Global Catalogue of Microorganisms (GCM) 10K type strain sequencing project: providing services to taxonomists for standard genome sequencing and annotation.</title>
        <authorList>
            <consortium name="The Broad Institute Genomics Platform"/>
            <consortium name="The Broad Institute Genome Sequencing Center for Infectious Disease"/>
            <person name="Wu L."/>
            <person name="Ma J."/>
        </authorList>
    </citation>
    <scope>NUCLEOTIDE SEQUENCE [LARGE SCALE GENOMIC DNA]</scope>
    <source>
        <strain evidence="2">CGMCC 1.10992</strain>
    </source>
</reference>
<dbReference type="InterPro" id="IPR013783">
    <property type="entry name" value="Ig-like_fold"/>
</dbReference>
<name>A0ABW4XLH7_9GAMM</name>
<dbReference type="EMBL" id="JBHUHT010000012">
    <property type="protein sequence ID" value="MFD2096426.1"/>
    <property type="molecule type" value="Genomic_DNA"/>
</dbReference>
<keyword evidence="2" id="KW-1185">Reference proteome</keyword>
<dbReference type="Gene3D" id="2.60.40.10">
    <property type="entry name" value="Immunoglobulins"/>
    <property type="match status" value="5"/>
</dbReference>
<comment type="caution">
    <text evidence="1">The sequence shown here is derived from an EMBL/GenBank/DDBJ whole genome shotgun (WGS) entry which is preliminary data.</text>
</comment>
<gene>
    <name evidence="1" type="ORF">ACFSJ3_10560</name>
</gene>
<organism evidence="1 2">
    <name type="scientific">Corallincola platygyrae</name>
    <dbReference type="NCBI Taxonomy" id="1193278"/>
    <lineage>
        <taxon>Bacteria</taxon>
        <taxon>Pseudomonadati</taxon>
        <taxon>Pseudomonadota</taxon>
        <taxon>Gammaproteobacteria</taxon>
        <taxon>Alteromonadales</taxon>
        <taxon>Psychromonadaceae</taxon>
        <taxon>Corallincola</taxon>
    </lineage>
</organism>
<evidence type="ECO:0000313" key="2">
    <source>
        <dbReference type="Proteomes" id="UP001597380"/>
    </source>
</evidence>